<dbReference type="SMART" id="SM01103">
    <property type="entry name" value="CRS1_YhbY"/>
    <property type="match status" value="1"/>
</dbReference>
<reference evidence="4 5" key="1">
    <citation type="submission" date="2018-05" db="EMBL/GenBank/DDBJ databases">
        <title>Genomic Encyclopedia of Type Strains, Phase IV (KMG-IV): sequencing the most valuable type-strain genomes for metagenomic binning, comparative biology and taxonomic classification.</title>
        <authorList>
            <person name="Goeker M."/>
        </authorList>
    </citation>
    <scope>NUCLEOTIDE SEQUENCE [LARGE SCALE GENOMIC DNA]</scope>
    <source>
        <strain evidence="4 5">DSM 25350</strain>
    </source>
</reference>
<dbReference type="InterPro" id="IPR017924">
    <property type="entry name" value="RNA-binding_YhbY"/>
</dbReference>
<evidence type="ECO:0000256" key="1">
    <source>
        <dbReference type="ARBA" id="ARBA00022884"/>
    </source>
</evidence>
<dbReference type="PANTHER" id="PTHR40065">
    <property type="entry name" value="RNA-BINDING PROTEIN YHBY"/>
    <property type="match status" value="1"/>
</dbReference>
<dbReference type="Pfam" id="PF01985">
    <property type="entry name" value="CRS1_YhbY"/>
    <property type="match status" value="1"/>
</dbReference>
<dbReference type="InterPro" id="IPR051925">
    <property type="entry name" value="RNA-binding_domain"/>
</dbReference>
<protein>
    <submittedName>
        <fullName evidence="4">RNA-binding protein</fullName>
    </submittedName>
</protein>
<evidence type="ECO:0000259" key="3">
    <source>
        <dbReference type="PROSITE" id="PS51295"/>
    </source>
</evidence>
<sequence>MKLSTSQVRFLRSQAHSLKPVVLVGANGVTENLLEELDVALNTHELIKIKVRAEEREERDQMIDRICQKSGAIKIQRVGHNLTLFRRNPAKPKIILPK</sequence>
<dbReference type="OrthoDB" id="9797519at2"/>
<dbReference type="PANTHER" id="PTHR40065:SF3">
    <property type="entry name" value="RNA-BINDING PROTEIN YHBY"/>
    <property type="match status" value="1"/>
</dbReference>
<accession>A0A316FHW9</accession>
<gene>
    <name evidence="4" type="ORF">C8D97_10972</name>
</gene>
<dbReference type="InterPro" id="IPR001890">
    <property type="entry name" value="RNA-binding_CRM"/>
</dbReference>
<comment type="caution">
    <text evidence="4">The sequence shown here is derived from an EMBL/GenBank/DDBJ whole genome shotgun (WGS) entry which is preliminary data.</text>
</comment>
<keyword evidence="1 2" id="KW-0694">RNA-binding</keyword>
<dbReference type="Gene3D" id="3.30.110.60">
    <property type="entry name" value="YhbY-like"/>
    <property type="match status" value="1"/>
</dbReference>
<organism evidence="4 5">
    <name type="scientific">Pleionea mediterranea</name>
    <dbReference type="NCBI Taxonomy" id="523701"/>
    <lineage>
        <taxon>Bacteria</taxon>
        <taxon>Pseudomonadati</taxon>
        <taxon>Pseudomonadota</taxon>
        <taxon>Gammaproteobacteria</taxon>
        <taxon>Oceanospirillales</taxon>
        <taxon>Pleioneaceae</taxon>
        <taxon>Pleionea</taxon>
    </lineage>
</organism>
<proteinExistence type="predicted"/>
<name>A0A316FHW9_9GAMM</name>
<feature type="domain" description="CRM" evidence="3">
    <location>
        <begin position="1"/>
        <end position="97"/>
    </location>
</feature>
<dbReference type="RefSeq" id="WP_109764194.1">
    <property type="nucleotide sequence ID" value="NZ_QGGU01000009.1"/>
</dbReference>
<evidence type="ECO:0000313" key="5">
    <source>
        <dbReference type="Proteomes" id="UP000245790"/>
    </source>
</evidence>
<keyword evidence="5" id="KW-1185">Reference proteome</keyword>
<dbReference type="InterPro" id="IPR035920">
    <property type="entry name" value="YhbY-like_sf"/>
</dbReference>
<dbReference type="EMBL" id="QGGU01000009">
    <property type="protein sequence ID" value="PWK48521.1"/>
    <property type="molecule type" value="Genomic_DNA"/>
</dbReference>
<dbReference type="NCBIfam" id="TIGR00253">
    <property type="entry name" value="RNA_bind_YhbY"/>
    <property type="match status" value="1"/>
</dbReference>
<dbReference type="PROSITE" id="PS51295">
    <property type="entry name" value="CRM"/>
    <property type="match status" value="1"/>
</dbReference>
<dbReference type="Proteomes" id="UP000245790">
    <property type="component" value="Unassembled WGS sequence"/>
</dbReference>
<dbReference type="SUPFAM" id="SSF75471">
    <property type="entry name" value="YhbY-like"/>
    <property type="match status" value="1"/>
</dbReference>
<evidence type="ECO:0000313" key="4">
    <source>
        <dbReference type="EMBL" id="PWK48521.1"/>
    </source>
</evidence>
<dbReference type="GO" id="GO:0003723">
    <property type="term" value="F:RNA binding"/>
    <property type="evidence" value="ECO:0007669"/>
    <property type="project" value="UniProtKB-UniRule"/>
</dbReference>
<evidence type="ECO:0000256" key="2">
    <source>
        <dbReference type="PROSITE-ProRule" id="PRU00626"/>
    </source>
</evidence>
<dbReference type="AlphaFoldDB" id="A0A316FHW9"/>